<name>A0A5M9MFQ5_9EURO</name>
<organism evidence="1 2">
    <name type="scientific">Aspergillus tanneri</name>
    <dbReference type="NCBI Taxonomy" id="1220188"/>
    <lineage>
        <taxon>Eukaryota</taxon>
        <taxon>Fungi</taxon>
        <taxon>Dikarya</taxon>
        <taxon>Ascomycota</taxon>
        <taxon>Pezizomycotina</taxon>
        <taxon>Eurotiomycetes</taxon>
        <taxon>Eurotiomycetidae</taxon>
        <taxon>Eurotiales</taxon>
        <taxon>Aspergillaceae</taxon>
        <taxon>Aspergillus</taxon>
        <taxon>Aspergillus subgen. Circumdati</taxon>
    </lineage>
</organism>
<accession>A0A5M9MFQ5</accession>
<dbReference type="AlphaFoldDB" id="A0A5M9MFQ5"/>
<dbReference type="Proteomes" id="UP000324241">
    <property type="component" value="Unassembled WGS sequence"/>
</dbReference>
<dbReference type="EMBL" id="QUQM01000007">
    <property type="protein sequence ID" value="KAA8645771.1"/>
    <property type="molecule type" value="Genomic_DNA"/>
</dbReference>
<dbReference type="GeneID" id="54329892"/>
<gene>
    <name evidence="1" type="ORF">ATNIH1004_007190</name>
</gene>
<protein>
    <submittedName>
        <fullName evidence="1">Uncharacterized protein</fullName>
    </submittedName>
</protein>
<evidence type="ECO:0000313" key="2">
    <source>
        <dbReference type="Proteomes" id="UP000324241"/>
    </source>
</evidence>
<sequence>MPYNESHLSGRWPGYEAPRHARLHPGKTPYGKQFAMHMARTSVRDNPVIGAGSHGCLTQFLYSDTSSSDLP</sequence>
<comment type="caution">
    <text evidence="1">The sequence shown here is derived from an EMBL/GenBank/DDBJ whole genome shotgun (WGS) entry which is preliminary data.</text>
</comment>
<proteinExistence type="predicted"/>
<evidence type="ECO:0000313" key="1">
    <source>
        <dbReference type="EMBL" id="KAA8645771.1"/>
    </source>
</evidence>
<dbReference type="RefSeq" id="XP_033425132.1">
    <property type="nucleotide sequence ID" value="XM_033571817.1"/>
</dbReference>
<reference evidence="1 2" key="1">
    <citation type="submission" date="2019-08" db="EMBL/GenBank/DDBJ databases">
        <title>The genome sequence of a newly discovered highly antifungal drug resistant Aspergillus species, Aspergillus tanneri NIH 1004.</title>
        <authorList>
            <person name="Mounaud S."/>
            <person name="Singh I."/>
            <person name="Joardar V."/>
            <person name="Pakala S."/>
            <person name="Pakala S."/>
            <person name="Venepally P."/>
            <person name="Chung J.K."/>
            <person name="Losada L."/>
            <person name="Nierman W.C."/>
        </authorList>
    </citation>
    <scope>NUCLEOTIDE SEQUENCE [LARGE SCALE GENOMIC DNA]</scope>
    <source>
        <strain evidence="1 2">NIH1004</strain>
    </source>
</reference>